<protein>
    <submittedName>
        <fullName evidence="1">Uncharacterized protein</fullName>
    </submittedName>
</protein>
<evidence type="ECO:0000313" key="1">
    <source>
        <dbReference type="EMBL" id="KAH6923481.1"/>
    </source>
</evidence>
<dbReference type="EMBL" id="CM023488">
    <property type="protein sequence ID" value="KAH6923481.1"/>
    <property type="molecule type" value="Genomic_DNA"/>
</dbReference>
<name>A0ACB7RP77_HYAAI</name>
<comment type="caution">
    <text evidence="1">The sequence shown here is derived from an EMBL/GenBank/DDBJ whole genome shotgun (WGS) entry which is preliminary data.</text>
</comment>
<gene>
    <name evidence="1" type="ORF">HPB50_001734</name>
</gene>
<proteinExistence type="predicted"/>
<dbReference type="Proteomes" id="UP000821845">
    <property type="component" value="Chromosome 8"/>
</dbReference>
<evidence type="ECO:0000313" key="2">
    <source>
        <dbReference type="Proteomes" id="UP000821845"/>
    </source>
</evidence>
<keyword evidence="2" id="KW-1185">Reference proteome</keyword>
<organism evidence="1 2">
    <name type="scientific">Hyalomma asiaticum</name>
    <name type="common">Tick</name>
    <dbReference type="NCBI Taxonomy" id="266040"/>
    <lineage>
        <taxon>Eukaryota</taxon>
        <taxon>Metazoa</taxon>
        <taxon>Ecdysozoa</taxon>
        <taxon>Arthropoda</taxon>
        <taxon>Chelicerata</taxon>
        <taxon>Arachnida</taxon>
        <taxon>Acari</taxon>
        <taxon>Parasitiformes</taxon>
        <taxon>Ixodida</taxon>
        <taxon>Ixodoidea</taxon>
        <taxon>Ixodidae</taxon>
        <taxon>Hyalomminae</taxon>
        <taxon>Hyalomma</taxon>
    </lineage>
</organism>
<reference evidence="1" key="1">
    <citation type="submission" date="2020-05" db="EMBL/GenBank/DDBJ databases">
        <title>Large-scale comparative analyses of tick genomes elucidate their genetic diversity and vector capacities.</title>
        <authorList>
            <person name="Jia N."/>
            <person name="Wang J."/>
            <person name="Shi W."/>
            <person name="Du L."/>
            <person name="Sun Y."/>
            <person name="Zhan W."/>
            <person name="Jiang J."/>
            <person name="Wang Q."/>
            <person name="Zhang B."/>
            <person name="Ji P."/>
            <person name="Sakyi L.B."/>
            <person name="Cui X."/>
            <person name="Yuan T."/>
            <person name="Jiang B."/>
            <person name="Yang W."/>
            <person name="Lam T.T.-Y."/>
            <person name="Chang Q."/>
            <person name="Ding S."/>
            <person name="Wang X."/>
            <person name="Zhu J."/>
            <person name="Ruan X."/>
            <person name="Zhao L."/>
            <person name="Wei J."/>
            <person name="Que T."/>
            <person name="Du C."/>
            <person name="Cheng J."/>
            <person name="Dai P."/>
            <person name="Han X."/>
            <person name="Huang E."/>
            <person name="Gao Y."/>
            <person name="Liu J."/>
            <person name="Shao H."/>
            <person name="Ye R."/>
            <person name="Li L."/>
            <person name="Wei W."/>
            <person name="Wang X."/>
            <person name="Wang C."/>
            <person name="Yang T."/>
            <person name="Huo Q."/>
            <person name="Li W."/>
            <person name="Guo W."/>
            <person name="Chen H."/>
            <person name="Zhou L."/>
            <person name="Ni X."/>
            <person name="Tian J."/>
            <person name="Zhou Y."/>
            <person name="Sheng Y."/>
            <person name="Liu T."/>
            <person name="Pan Y."/>
            <person name="Xia L."/>
            <person name="Li J."/>
            <person name="Zhao F."/>
            <person name="Cao W."/>
        </authorList>
    </citation>
    <scope>NUCLEOTIDE SEQUENCE</scope>
    <source>
        <strain evidence="1">Hyas-2018</strain>
    </source>
</reference>
<sequence>MTSSKSPNGALCKRYNTTSTNFVTVLEGLNRFEAYTVFVSAYTTHQGVAIVGNTEKTFVTIDPAPKLTVDGLQVEAITNDSLRISWTGVDLSASRWRALYRVKVILKSTGEQVFEKEVATTEVVFADFKNEEYSIQIEACIVRGGVQNCGKPNSATFSRSALVQDKHQVTIQTINSTAIAVTLTLQGATEPHLDGFKISWAPSKRYPNDTSHEKSSIVLLPSNSTGFVIANLDSFKAYDVRVTKIYSEGISHWETVASRSETVTDPKPFPKPSGVAYKSSSSGGKSSLVLSWNAPITSSEPPTEGYIVSICPRDELQETTGGCQTYNTSSSFLKVEVSGLRSFTEYTVEITAYATINGRVVKGESIRKVVVTSPPPIPTIENPVVSNSVEGTSVNISWTRPDSLTDYDIAYEVALIEEASGLVLSKEEVNISETTLQGLEASTEYTVTIIVCLVRGTEKKCGNATTLLFKTTSKDAPNEPIHVHIKAVNSSALLVTWLPPSTNVTPVDGYVITWWKENETFPEEVSTETKSLPADMTSFVISRLEANTTYHISVSRLYQGSRPGRVDTEVTSASTQPDPYLKPQGLRVEYMSNASEVTVTWDTFPVRTEDSPVRGYTVNLCVLVENDTGEDLQDCDERQLSAGIEKVVFTGVNTLTDYRVEVKAIVRQLGNGTVEGQPAFFRLHTPGPPVPDLRSTLRADINATSAALFWRGPVGFDEYEVLYYISVSSASSEFKVERTTNLTEQIFEGLEPGTNYSADVATCLVRRKRWHCAGNTTIQFKTLPVGFQGDVRNFTAEAVNGTAAQLSWDAPGVREDLTGYRLSWWLYDTNHSRKAHSSVSTVPFNRASAIIDRLEPYTTYAIEVTAEYEVGDVTWRGSPLLQIVTTKPDGLPFVKDVHIATTNRTTLSSDVVISWTTTSPQSSAVQVEYHVILCVGSNASAHDCRNQSAKAPTSRVVFPGVKNFATLVAAVESLVKTENNIFKGPKVVSTDLSWAPDISGLNGLTVRDVTENSALVSWSKVQDFDEINGAYYNVVLIVRATRDATGNDEFSGAGSQAPQNGSVPTEQRIIVRNATTSAASIELSNLKPWTNYTVAVTPTVAGEGQVFVGNIQSKDFTTLVGAPEKPRNVTVEELEDGHLLRWLPPSFWNGPPGGYEVSLTCTNGEVKGIARAFPLNQTGRRFVSPSSAQACLVQ</sequence>
<accession>A0ACB7RP77</accession>